<dbReference type="HOGENOM" id="CLU_3251832_0_0_9"/>
<accession>D4K023</accession>
<evidence type="ECO:0000313" key="2">
    <source>
        <dbReference type="Proteomes" id="UP000008804"/>
    </source>
</evidence>
<sequence length="42" mass="4956">MGKMLEIFDCRSDFFFFVTKKLRTLLILFINIPNTLNMKQGA</sequence>
<dbReference type="BioCyc" id="FPRA718252:G1375-1929-MONOMER"/>
<dbReference type="Proteomes" id="UP000008804">
    <property type="component" value="Chromosome"/>
</dbReference>
<name>D4K023_9FIRM</name>
<protein>
    <submittedName>
        <fullName evidence="1">Uncharacterized protein</fullName>
    </submittedName>
</protein>
<reference evidence="1 2" key="2">
    <citation type="submission" date="2010-03" db="EMBL/GenBank/DDBJ databases">
        <authorList>
            <person name="Pajon A."/>
        </authorList>
    </citation>
    <scope>NUCLEOTIDE SEQUENCE [LARGE SCALE GENOMIC DNA]</scope>
    <source>
        <strain evidence="2">L2-6</strain>
    </source>
</reference>
<dbReference type="AlphaFoldDB" id="D4K023"/>
<evidence type="ECO:0000313" key="1">
    <source>
        <dbReference type="EMBL" id="CBK99622.1"/>
    </source>
</evidence>
<organism evidence="1 2">
    <name type="scientific">Faecalibacterium prausnitzii L2-6</name>
    <dbReference type="NCBI Taxonomy" id="718252"/>
    <lineage>
        <taxon>Bacteria</taxon>
        <taxon>Bacillati</taxon>
        <taxon>Bacillota</taxon>
        <taxon>Clostridia</taxon>
        <taxon>Eubacteriales</taxon>
        <taxon>Oscillospiraceae</taxon>
        <taxon>Faecalibacterium</taxon>
    </lineage>
</organism>
<proteinExistence type="predicted"/>
<keyword evidence="2" id="KW-1185">Reference proteome</keyword>
<reference evidence="1 2" key="1">
    <citation type="submission" date="2010-03" db="EMBL/GenBank/DDBJ databases">
        <title>The genome sequence of Faecalibacterium prausnitzii L2/6.</title>
        <authorList>
            <consortium name="metaHIT consortium -- http://www.metahit.eu/"/>
            <person name="Pajon A."/>
            <person name="Turner K."/>
            <person name="Parkhill J."/>
            <person name="Duncan S."/>
            <person name="Flint H."/>
        </authorList>
    </citation>
    <scope>NUCLEOTIDE SEQUENCE [LARGE SCALE GENOMIC DNA]</scope>
    <source>
        <strain evidence="2">L2-6</strain>
    </source>
</reference>
<dbReference type="KEGG" id="fpr:FP2_22770"/>
<gene>
    <name evidence="1" type="ORF">FP2_22770</name>
</gene>
<dbReference type="EMBL" id="FP929045">
    <property type="protein sequence ID" value="CBK99622.1"/>
    <property type="molecule type" value="Genomic_DNA"/>
</dbReference>